<gene>
    <name evidence="1" type="ORF">M5X16_10200</name>
    <name evidence="2" type="ORF">PC41400_02195</name>
</gene>
<evidence type="ECO:0000313" key="4">
    <source>
        <dbReference type="Proteomes" id="UP001527202"/>
    </source>
</evidence>
<organism evidence="2 3">
    <name type="scientific">Paenibacillus chitinolyticus</name>
    <dbReference type="NCBI Taxonomy" id="79263"/>
    <lineage>
        <taxon>Bacteria</taxon>
        <taxon>Bacillati</taxon>
        <taxon>Bacillota</taxon>
        <taxon>Bacilli</taxon>
        <taxon>Bacillales</taxon>
        <taxon>Paenibacillaceae</taxon>
        <taxon>Paenibacillus</taxon>
    </lineage>
</organism>
<sequence length="116" mass="13463">MIVKTEKPSLERDQLAKAWMEELPNTLPESDHARVWPDEADPQAIRIHITNAGRTHYTFDFKCTYVDSREVKVELVDVERDDVHADETSEIIQGLVKDYVRHIHECAQVLQELTHA</sequence>
<dbReference type="AlphaFoldDB" id="A0A410WQJ4"/>
<protein>
    <submittedName>
        <fullName evidence="2">Uncharacterized protein</fullName>
    </submittedName>
</protein>
<evidence type="ECO:0000313" key="3">
    <source>
        <dbReference type="Proteomes" id="UP000288943"/>
    </source>
</evidence>
<name>A0A410WQJ4_9BACL</name>
<dbReference type="OrthoDB" id="2971377at2"/>
<dbReference type="KEGG" id="pchi:PC41400_02195"/>
<accession>A0A410WQJ4</accession>
<dbReference type="EMBL" id="CP026520">
    <property type="protein sequence ID" value="QAV16567.1"/>
    <property type="molecule type" value="Genomic_DNA"/>
</dbReference>
<reference evidence="1 4" key="2">
    <citation type="submission" date="2022-05" db="EMBL/GenBank/DDBJ databases">
        <title>Genome Sequencing of Bee-Associated Microbes.</title>
        <authorList>
            <person name="Dunlap C."/>
        </authorList>
    </citation>
    <scope>NUCLEOTIDE SEQUENCE [LARGE SCALE GENOMIC DNA]</scope>
    <source>
        <strain evidence="1 4">NRRL B-23120</strain>
    </source>
</reference>
<proteinExistence type="predicted"/>
<evidence type="ECO:0000313" key="1">
    <source>
        <dbReference type="EMBL" id="MCY9596146.1"/>
    </source>
</evidence>
<keyword evidence="4" id="KW-1185">Reference proteome</keyword>
<dbReference type="RefSeq" id="WP_042233969.1">
    <property type="nucleotide sequence ID" value="NZ_CP026520.1"/>
</dbReference>
<evidence type="ECO:0000313" key="2">
    <source>
        <dbReference type="EMBL" id="QAV16567.1"/>
    </source>
</evidence>
<reference evidence="2 3" key="1">
    <citation type="submission" date="2018-01" db="EMBL/GenBank/DDBJ databases">
        <title>The whole genome sequencing and assembly of Paenibacillus chitinolyticus KCCM 41400 strain.</title>
        <authorList>
            <person name="Kim J.-Y."/>
            <person name="Park M.-K."/>
            <person name="Lee Y.-J."/>
            <person name="Yi H."/>
            <person name="Bahn Y.-S."/>
            <person name="Kim J.F."/>
            <person name="Lee D.-W."/>
        </authorList>
    </citation>
    <scope>NUCLEOTIDE SEQUENCE [LARGE SCALE GENOMIC DNA]</scope>
    <source>
        <strain evidence="2 3">KCCM 41400</strain>
    </source>
</reference>
<dbReference type="Proteomes" id="UP000288943">
    <property type="component" value="Chromosome"/>
</dbReference>
<dbReference type="Proteomes" id="UP001527202">
    <property type="component" value="Unassembled WGS sequence"/>
</dbReference>
<dbReference type="EMBL" id="JAMDMJ010000010">
    <property type="protein sequence ID" value="MCY9596146.1"/>
    <property type="molecule type" value="Genomic_DNA"/>
</dbReference>
<dbReference type="GeneID" id="95373624"/>